<organism evidence="10 11">
    <name type="scientific">Deferribacter desulfuricans (strain DSM 14783 / JCM 11476 / NBRC 101012 / SSM1)</name>
    <dbReference type="NCBI Taxonomy" id="639282"/>
    <lineage>
        <taxon>Bacteria</taxon>
        <taxon>Pseudomonadati</taxon>
        <taxon>Deferribacterota</taxon>
        <taxon>Deferribacteres</taxon>
        <taxon>Deferribacterales</taxon>
        <taxon>Deferribacteraceae</taxon>
        <taxon>Deferribacter</taxon>
    </lineage>
</organism>
<comment type="function">
    <text evidence="8">Transfers a GMP moiety from GTP to Mo-molybdopterin (Mo-MPT) cofactor (Moco or molybdenum cofactor) to form Mo-molybdopterin guanine dinucleotide (Mo-MGD) cofactor.</text>
</comment>
<dbReference type="GO" id="GO:0005737">
    <property type="term" value="C:cytoplasm"/>
    <property type="evidence" value="ECO:0007669"/>
    <property type="project" value="UniProtKB-SubCell"/>
</dbReference>
<keyword evidence="2 8" id="KW-0808">Transferase</keyword>
<keyword evidence="1 8" id="KW-0963">Cytoplasm</keyword>
<dbReference type="AlphaFoldDB" id="D3PD14"/>
<keyword evidence="7 8" id="KW-0501">Molybdenum cofactor biosynthesis</keyword>
<comment type="cofactor">
    <cofactor evidence="8">
        <name>Mg(2+)</name>
        <dbReference type="ChEBI" id="CHEBI:18420"/>
    </cofactor>
</comment>
<dbReference type="GO" id="GO:0046872">
    <property type="term" value="F:metal ion binding"/>
    <property type="evidence" value="ECO:0007669"/>
    <property type="project" value="UniProtKB-KW"/>
</dbReference>
<dbReference type="InterPro" id="IPR013482">
    <property type="entry name" value="Molybde_CF_guanTrfase"/>
</dbReference>
<keyword evidence="3 8" id="KW-0479">Metal-binding</keyword>
<dbReference type="SUPFAM" id="SSF53448">
    <property type="entry name" value="Nucleotide-diphospho-sugar transferases"/>
    <property type="match status" value="1"/>
</dbReference>
<comment type="caution">
    <text evidence="8">Lacks conserved residue(s) required for the propagation of feature annotation.</text>
</comment>
<dbReference type="GO" id="GO:0006777">
    <property type="term" value="P:Mo-molybdopterin cofactor biosynthetic process"/>
    <property type="evidence" value="ECO:0007669"/>
    <property type="project" value="UniProtKB-KW"/>
</dbReference>
<feature type="binding site" evidence="8">
    <location>
        <position position="21"/>
    </location>
    <ligand>
        <name>GTP</name>
        <dbReference type="ChEBI" id="CHEBI:37565"/>
    </ligand>
</feature>
<sequence length="204" mass="23506">MSNFSCAILAGGQSRRFGSDKTLAKINGKSFTEILAEKLCRISDDVLIISKDSSKFDFNVESCRFVDDEYEQQCPLVGIITGLKKCKYDTLFVVSADSPFININLVKEMYKLIKNGDVLLPVIDGKIYTLFGFYKKSSLKILEFYFEKGVYRLLDIYDDLNVFYLDNLEFILEYDKEMLSFLNINTREDYERAKEIAQKSGLEI</sequence>
<dbReference type="EMBL" id="AP011529">
    <property type="protein sequence ID" value="BAI80487.1"/>
    <property type="molecule type" value="Genomic_DNA"/>
</dbReference>
<keyword evidence="6 8" id="KW-0342">GTP-binding</keyword>
<evidence type="ECO:0000256" key="2">
    <source>
        <dbReference type="ARBA" id="ARBA00022679"/>
    </source>
</evidence>
<name>D3PD14_DEFDS</name>
<dbReference type="PANTHER" id="PTHR19136">
    <property type="entry name" value="MOLYBDENUM COFACTOR GUANYLYLTRANSFERASE"/>
    <property type="match status" value="1"/>
</dbReference>
<evidence type="ECO:0000313" key="11">
    <source>
        <dbReference type="Proteomes" id="UP000001520"/>
    </source>
</evidence>
<protein>
    <recommendedName>
        <fullName evidence="8">Probable molybdenum cofactor guanylyltransferase</fullName>
        <shortName evidence="8">MoCo guanylyltransferase</shortName>
        <ecNumber evidence="8">2.7.7.77</ecNumber>
    </recommendedName>
    <alternativeName>
        <fullName evidence="8">GTP:molybdopterin guanylyltransferase</fullName>
    </alternativeName>
    <alternativeName>
        <fullName evidence="8">Mo-MPT guanylyltransferase</fullName>
    </alternativeName>
    <alternativeName>
        <fullName evidence="8">Molybdopterin guanylyltransferase</fullName>
    </alternativeName>
    <alternativeName>
        <fullName evidence="8">Molybdopterin-guanine dinucleotide synthase</fullName>
        <shortName evidence="8">MGD synthase</shortName>
    </alternativeName>
</protein>
<dbReference type="CDD" id="cd02503">
    <property type="entry name" value="MobA"/>
    <property type="match status" value="1"/>
</dbReference>
<reference evidence="10 11" key="1">
    <citation type="journal article" date="2010" name="DNA Res.">
        <title>Bacterial lifestyle in a deep-sea hydrothermal vent chimney revealed by the genome sequence of the thermophilic bacterium Deferribacter desulfuricans SSM1.</title>
        <authorList>
            <person name="Takaki Y."/>
            <person name="Shimamura S."/>
            <person name="Nakagawa S."/>
            <person name="Fukuhara Y."/>
            <person name="Horikawa H."/>
            <person name="Ankai A."/>
            <person name="Harada T."/>
            <person name="Hosoyama A."/>
            <person name="Oguchi A."/>
            <person name="Fukui S."/>
            <person name="Fujita N."/>
            <person name="Takami H."/>
            <person name="Takai K."/>
        </authorList>
    </citation>
    <scope>NUCLEOTIDE SEQUENCE [LARGE SCALE GENOMIC DNA]</scope>
    <source>
        <strain evidence="11">DSM 14783 / JCM 11476 / NBRC 101012 / SSM1</strain>
    </source>
</reference>
<keyword evidence="5 8" id="KW-0460">Magnesium</keyword>
<dbReference type="eggNOG" id="COG0746">
    <property type="taxonomic scope" value="Bacteria"/>
</dbReference>
<dbReference type="RefSeq" id="WP_013007734.1">
    <property type="nucleotide sequence ID" value="NC_013939.1"/>
</dbReference>
<accession>D3PD14</accession>
<evidence type="ECO:0000256" key="4">
    <source>
        <dbReference type="ARBA" id="ARBA00022741"/>
    </source>
</evidence>
<comment type="catalytic activity">
    <reaction evidence="8">
        <text>Mo-molybdopterin + GTP + H(+) = Mo-molybdopterin guanine dinucleotide + diphosphate</text>
        <dbReference type="Rhea" id="RHEA:34243"/>
        <dbReference type="ChEBI" id="CHEBI:15378"/>
        <dbReference type="ChEBI" id="CHEBI:33019"/>
        <dbReference type="ChEBI" id="CHEBI:37565"/>
        <dbReference type="ChEBI" id="CHEBI:71302"/>
        <dbReference type="ChEBI" id="CHEBI:71310"/>
        <dbReference type="EC" id="2.7.7.77"/>
    </reaction>
</comment>
<proteinExistence type="inferred from homology"/>
<feature type="binding site" evidence="8">
    <location>
        <position position="68"/>
    </location>
    <ligand>
        <name>GTP</name>
        <dbReference type="ChEBI" id="CHEBI:37565"/>
    </ligand>
</feature>
<dbReference type="HOGENOM" id="CLU_055597_2_0_0"/>
<dbReference type="HAMAP" id="MF_00316">
    <property type="entry name" value="MobA"/>
    <property type="match status" value="1"/>
</dbReference>
<comment type="subcellular location">
    <subcellularLocation>
        <location evidence="8">Cytoplasm</location>
    </subcellularLocation>
</comment>
<feature type="domain" description="MobA-like NTP transferase" evidence="9">
    <location>
        <begin position="6"/>
        <end position="155"/>
    </location>
</feature>
<evidence type="ECO:0000256" key="3">
    <source>
        <dbReference type="ARBA" id="ARBA00022723"/>
    </source>
</evidence>
<dbReference type="GO" id="GO:0005525">
    <property type="term" value="F:GTP binding"/>
    <property type="evidence" value="ECO:0007669"/>
    <property type="project" value="UniProtKB-UniRule"/>
</dbReference>
<dbReference type="Pfam" id="PF12804">
    <property type="entry name" value="NTP_transf_3"/>
    <property type="match status" value="1"/>
</dbReference>
<dbReference type="KEGG" id="ddf:DEFDS_1017"/>
<evidence type="ECO:0000256" key="6">
    <source>
        <dbReference type="ARBA" id="ARBA00023134"/>
    </source>
</evidence>
<dbReference type="Proteomes" id="UP000001520">
    <property type="component" value="Chromosome"/>
</dbReference>
<evidence type="ECO:0000256" key="1">
    <source>
        <dbReference type="ARBA" id="ARBA00022490"/>
    </source>
</evidence>
<dbReference type="EC" id="2.7.7.77" evidence="8"/>
<dbReference type="PANTHER" id="PTHR19136:SF81">
    <property type="entry name" value="MOLYBDENUM COFACTOR GUANYLYLTRANSFERASE"/>
    <property type="match status" value="1"/>
</dbReference>
<dbReference type="STRING" id="639282.DEFDS_1017"/>
<dbReference type="InterPro" id="IPR025877">
    <property type="entry name" value="MobA-like_NTP_Trfase"/>
</dbReference>
<dbReference type="GO" id="GO:0061603">
    <property type="term" value="F:molybdenum cofactor guanylyltransferase activity"/>
    <property type="evidence" value="ECO:0007669"/>
    <property type="project" value="UniProtKB-EC"/>
</dbReference>
<evidence type="ECO:0000256" key="8">
    <source>
        <dbReference type="HAMAP-Rule" id="MF_00316"/>
    </source>
</evidence>
<feature type="binding site" evidence="8">
    <location>
        <position position="97"/>
    </location>
    <ligand>
        <name>Mg(2+)</name>
        <dbReference type="ChEBI" id="CHEBI:18420"/>
    </ligand>
</feature>
<feature type="binding site" evidence="8">
    <location>
        <position position="97"/>
    </location>
    <ligand>
        <name>GTP</name>
        <dbReference type="ChEBI" id="CHEBI:37565"/>
    </ligand>
</feature>
<comment type="similarity">
    <text evidence="8">Belongs to the MobA family.</text>
</comment>
<comment type="domain">
    <text evidence="8">The N-terminal domain determines nucleotide recognition and specific binding, while the C-terminal domain determines the specific binding to the target protein.</text>
</comment>
<keyword evidence="4 8" id="KW-0547">Nucleotide-binding</keyword>
<gene>
    <name evidence="8" type="primary">mobA</name>
    <name evidence="10" type="ordered locus">DEFDS_1017</name>
</gene>
<dbReference type="InterPro" id="IPR029044">
    <property type="entry name" value="Nucleotide-diphossugar_trans"/>
</dbReference>
<evidence type="ECO:0000256" key="5">
    <source>
        <dbReference type="ARBA" id="ARBA00022842"/>
    </source>
</evidence>
<evidence type="ECO:0000259" key="9">
    <source>
        <dbReference type="Pfam" id="PF12804"/>
    </source>
</evidence>
<evidence type="ECO:0000313" key="10">
    <source>
        <dbReference type="EMBL" id="BAI80487.1"/>
    </source>
</evidence>
<evidence type="ECO:0000256" key="7">
    <source>
        <dbReference type="ARBA" id="ARBA00023150"/>
    </source>
</evidence>
<feature type="binding site" evidence="8">
    <location>
        <begin position="9"/>
        <end position="11"/>
    </location>
    <ligand>
        <name>GTP</name>
        <dbReference type="ChEBI" id="CHEBI:37565"/>
    </ligand>
</feature>
<keyword evidence="11" id="KW-1185">Reference proteome</keyword>
<dbReference type="Gene3D" id="3.90.550.10">
    <property type="entry name" value="Spore Coat Polysaccharide Biosynthesis Protein SpsA, Chain A"/>
    <property type="match status" value="1"/>
</dbReference>